<protein>
    <recommendedName>
        <fullName evidence="14">Chloroplast envelope membrane protein</fullName>
    </recommendedName>
</protein>
<evidence type="ECO:0000256" key="5">
    <source>
        <dbReference type="ARBA" id="ARBA00022692"/>
    </source>
</evidence>
<evidence type="ECO:0008006" key="14">
    <source>
        <dbReference type="Google" id="ProtNLM"/>
    </source>
</evidence>
<dbReference type="Pfam" id="PF03040">
    <property type="entry name" value="CemA"/>
    <property type="match status" value="1"/>
</dbReference>
<dbReference type="GO" id="GO:0015297">
    <property type="term" value="F:antiporter activity"/>
    <property type="evidence" value="ECO:0007669"/>
    <property type="project" value="UniProtKB-KW"/>
</dbReference>
<dbReference type="GO" id="GO:0006813">
    <property type="term" value="P:potassium ion transport"/>
    <property type="evidence" value="ECO:0007669"/>
    <property type="project" value="UniProtKB-KW"/>
</dbReference>
<organism evidence="12 13">
    <name type="scientific">Erythroxylum novogranatense</name>
    <dbReference type="NCBI Taxonomy" id="1862640"/>
    <lineage>
        <taxon>Eukaryota</taxon>
        <taxon>Viridiplantae</taxon>
        <taxon>Streptophyta</taxon>
        <taxon>Embryophyta</taxon>
        <taxon>Tracheophyta</taxon>
        <taxon>Spermatophyta</taxon>
        <taxon>Magnoliopsida</taxon>
        <taxon>eudicotyledons</taxon>
        <taxon>Gunneridae</taxon>
        <taxon>Pentapetalae</taxon>
        <taxon>rosids</taxon>
        <taxon>fabids</taxon>
        <taxon>Malpighiales</taxon>
        <taxon>Erythroxylaceae</taxon>
        <taxon>Erythroxylum</taxon>
    </lineage>
</organism>
<comment type="subcellular location">
    <subcellularLocation>
        <location evidence="1">Membrane</location>
        <topology evidence="1">Multi-pass membrane protein</topology>
    </subcellularLocation>
</comment>
<evidence type="ECO:0000313" key="12">
    <source>
        <dbReference type="EMBL" id="KAJ8768030.1"/>
    </source>
</evidence>
<keyword evidence="13" id="KW-1185">Reference proteome</keyword>
<keyword evidence="5" id="KW-0812">Transmembrane</keyword>
<evidence type="ECO:0000256" key="9">
    <source>
        <dbReference type="ARBA" id="ARBA00023065"/>
    </source>
</evidence>
<keyword evidence="4" id="KW-0633">Potassium transport</keyword>
<dbReference type="Proteomes" id="UP001159364">
    <property type="component" value="Linkage Group LG04"/>
</dbReference>
<dbReference type="EMBL" id="JAIWQS010000004">
    <property type="protein sequence ID" value="KAJ8768030.1"/>
    <property type="molecule type" value="Genomic_DNA"/>
</dbReference>
<sequence>MTTSMVLCHNLIFVNRCPPFKPLSSHISSKFSLPFRSNKLGFSGFVPHAKKKHSNHSNRSRSWWQRFFFDDDGNWLGLKDEDMIEDQVDDEVLPEEKKFEAWKRRAEAIVELREAQEEMLNEESRRWEDWILDDNGTASDNVNGSWWTPELNDNGGVGGSVEDDPSDLVPDKSFVDSVRDFVLGREEDDLLYEDRVFRYASVNSAKFLALLIIIPCALDFAVHDYVLMPFLDRYVKTVPLAAQMLDVRKTQKLEMVKELKLEKARLQLEMEIGKSPPLSDEEVWWELRHKALDLHEEWRLENRRAFANIWSDMVFGISLFLLLCFNQSKVSSK</sequence>
<evidence type="ECO:0000256" key="11">
    <source>
        <dbReference type="ARBA" id="ARBA00043980"/>
    </source>
</evidence>
<evidence type="ECO:0000256" key="3">
    <source>
        <dbReference type="ARBA" id="ARBA00022449"/>
    </source>
</evidence>
<evidence type="ECO:0000256" key="6">
    <source>
        <dbReference type="ARBA" id="ARBA00022781"/>
    </source>
</evidence>
<proteinExistence type="inferred from homology"/>
<evidence type="ECO:0000313" key="13">
    <source>
        <dbReference type="Proteomes" id="UP001159364"/>
    </source>
</evidence>
<reference evidence="12 13" key="1">
    <citation type="submission" date="2021-09" db="EMBL/GenBank/DDBJ databases">
        <title>Genomic insights and catalytic innovation underlie evolution of tropane alkaloids biosynthesis.</title>
        <authorList>
            <person name="Wang Y.-J."/>
            <person name="Tian T."/>
            <person name="Huang J.-P."/>
            <person name="Huang S.-X."/>
        </authorList>
    </citation>
    <scope>NUCLEOTIDE SEQUENCE [LARGE SCALE GENOMIC DNA]</scope>
    <source>
        <strain evidence="12">KIB-2018</strain>
        <tissue evidence="12">Leaf</tissue>
    </source>
</reference>
<keyword evidence="9" id="KW-0406">Ion transport</keyword>
<keyword evidence="2" id="KW-0813">Transport</keyword>
<dbReference type="AlphaFoldDB" id="A0AAV8TPW2"/>
<evidence type="ECO:0000256" key="7">
    <source>
        <dbReference type="ARBA" id="ARBA00022958"/>
    </source>
</evidence>
<evidence type="ECO:0000256" key="8">
    <source>
        <dbReference type="ARBA" id="ARBA00022989"/>
    </source>
</evidence>
<gene>
    <name evidence="12" type="ORF">K2173_020970</name>
</gene>
<evidence type="ECO:0000256" key="2">
    <source>
        <dbReference type="ARBA" id="ARBA00022448"/>
    </source>
</evidence>
<evidence type="ECO:0000256" key="4">
    <source>
        <dbReference type="ARBA" id="ARBA00022538"/>
    </source>
</evidence>
<keyword evidence="8" id="KW-1133">Transmembrane helix</keyword>
<dbReference type="InterPro" id="IPR004282">
    <property type="entry name" value="CemA"/>
</dbReference>
<keyword evidence="10" id="KW-0472">Membrane</keyword>
<keyword evidence="6" id="KW-0375">Hydrogen ion transport</keyword>
<keyword evidence="3" id="KW-0050">Antiport</keyword>
<comment type="caution">
    <text evidence="12">The sequence shown here is derived from an EMBL/GenBank/DDBJ whole genome shotgun (WGS) entry which is preliminary data.</text>
</comment>
<comment type="similarity">
    <text evidence="11">Belongs to the CemA family.</text>
</comment>
<evidence type="ECO:0000256" key="10">
    <source>
        <dbReference type="ARBA" id="ARBA00023136"/>
    </source>
</evidence>
<evidence type="ECO:0000256" key="1">
    <source>
        <dbReference type="ARBA" id="ARBA00004141"/>
    </source>
</evidence>
<accession>A0AAV8TPW2</accession>
<name>A0AAV8TPW2_9ROSI</name>
<dbReference type="PANTHER" id="PTHR33650">
    <property type="entry name" value="CHLOROPLAST ENVELOPE MEMBRANE PROTEIN-RELATED"/>
    <property type="match status" value="1"/>
</dbReference>
<keyword evidence="7" id="KW-0630">Potassium</keyword>
<dbReference type="GO" id="GO:1902600">
    <property type="term" value="P:proton transmembrane transport"/>
    <property type="evidence" value="ECO:0007669"/>
    <property type="project" value="UniProtKB-KW"/>
</dbReference>
<dbReference type="GO" id="GO:0016020">
    <property type="term" value="C:membrane"/>
    <property type="evidence" value="ECO:0007669"/>
    <property type="project" value="UniProtKB-SubCell"/>
</dbReference>
<dbReference type="PANTHER" id="PTHR33650:SF1">
    <property type="entry name" value="CHLOROPLAST ENVELOPE MEMBRANE PROTEIN"/>
    <property type="match status" value="1"/>
</dbReference>